<evidence type="ECO:0000313" key="3">
    <source>
        <dbReference type="EMBL" id="QXM23602.1"/>
    </source>
</evidence>
<reference evidence="3" key="1">
    <citation type="submission" date="2021-06" db="EMBL/GenBank/DDBJ databases">
        <title>Elioraea tepida, sp. nov., a moderately thermophilic aerobic anoxygenic phototrophic bacterium isolated from an alkaline siliceous hot spring mat community in Yellowstone National Park, WY, USA.</title>
        <authorList>
            <person name="Saini M.K."/>
            <person name="Yoshida S."/>
            <person name="Sebastian A."/>
            <person name="Hirose S."/>
            <person name="Hara E."/>
            <person name="Tamaki H."/>
            <person name="Soulier N.T."/>
            <person name="Albert I."/>
            <person name="Hanada S."/>
            <person name="Bryant D.A."/>
            <person name="Tank M."/>
        </authorList>
    </citation>
    <scope>NUCLEOTIDE SEQUENCE</scope>
    <source>
        <strain evidence="3">MS-P2</strain>
    </source>
</reference>
<dbReference type="PANTHER" id="PTHR43597:SF5">
    <property type="entry name" value="SUFE-LIKE PROTEIN 2, CHLOROPLASTIC"/>
    <property type="match status" value="1"/>
</dbReference>
<name>A0A975YIN8_9PROT</name>
<accession>A0A975YIN8</accession>
<dbReference type="AlphaFoldDB" id="A0A975YIN8"/>
<protein>
    <submittedName>
        <fullName evidence="3">SufE family protein</fullName>
    </submittedName>
</protein>
<dbReference type="EMBL" id="CP076448">
    <property type="protein sequence ID" value="QXM23602.1"/>
    <property type="molecule type" value="Genomic_DNA"/>
</dbReference>
<dbReference type="KEGG" id="elio:KO353_09740"/>
<sequence>MTDPFVQPREATAAAAMAAIAEEFAFFDDWMDRYGLVIDWGRDLPPFPPEWRDDAHRVEGCQSQVWLAADRRDGRLYLAAASDAAIVSGLVAMLLRIYSGRTPEEVLAADAGAFLKELDLIGNLSANRGNGIAAMVGRIRALAAGAVAAA</sequence>
<feature type="domain" description="Fe-S metabolism associated" evidence="2">
    <location>
        <begin position="22"/>
        <end position="141"/>
    </location>
</feature>
<keyword evidence="4" id="KW-1185">Reference proteome</keyword>
<comment type="similarity">
    <text evidence="1">Belongs to the SufE family.</text>
</comment>
<evidence type="ECO:0000256" key="1">
    <source>
        <dbReference type="ARBA" id="ARBA00010282"/>
    </source>
</evidence>
<proteinExistence type="inferred from homology"/>
<evidence type="ECO:0000259" key="2">
    <source>
        <dbReference type="Pfam" id="PF02657"/>
    </source>
</evidence>
<dbReference type="Pfam" id="PF02657">
    <property type="entry name" value="SufE"/>
    <property type="match status" value="1"/>
</dbReference>
<dbReference type="RefSeq" id="WP_218284471.1">
    <property type="nucleotide sequence ID" value="NZ_CP076448.1"/>
</dbReference>
<evidence type="ECO:0000313" key="4">
    <source>
        <dbReference type="Proteomes" id="UP000694001"/>
    </source>
</evidence>
<dbReference type="PANTHER" id="PTHR43597">
    <property type="entry name" value="SULFUR ACCEPTOR PROTEIN CSDE"/>
    <property type="match status" value="1"/>
</dbReference>
<organism evidence="3 4">
    <name type="scientific">Elioraea tepida</name>
    <dbReference type="NCBI Taxonomy" id="2843330"/>
    <lineage>
        <taxon>Bacteria</taxon>
        <taxon>Pseudomonadati</taxon>
        <taxon>Pseudomonadota</taxon>
        <taxon>Alphaproteobacteria</taxon>
        <taxon>Acetobacterales</taxon>
        <taxon>Elioraeaceae</taxon>
        <taxon>Elioraea</taxon>
    </lineage>
</organism>
<dbReference type="InterPro" id="IPR003808">
    <property type="entry name" value="Fe-S_metab-assoc_dom"/>
</dbReference>
<gene>
    <name evidence="3" type="ORF">KO353_09740</name>
</gene>
<dbReference type="Proteomes" id="UP000694001">
    <property type="component" value="Chromosome"/>
</dbReference>